<dbReference type="Proteomes" id="UP000253919">
    <property type="component" value="Unassembled WGS sequence"/>
</dbReference>
<name>A0A369QTC7_9BACT</name>
<reference evidence="2 3" key="1">
    <citation type="submission" date="2018-04" db="EMBL/GenBank/DDBJ databases">
        <title>Adhaeribacter sp. HMF7616 genome sequencing and assembly.</title>
        <authorList>
            <person name="Kang H."/>
            <person name="Kang J."/>
            <person name="Cha I."/>
            <person name="Kim H."/>
            <person name="Joh K."/>
        </authorList>
    </citation>
    <scope>NUCLEOTIDE SEQUENCE [LARGE SCALE GENOMIC DNA]</scope>
    <source>
        <strain evidence="2 3">HMF7616</strain>
    </source>
</reference>
<gene>
    <name evidence="2" type="ORF">AHMF7616_05078</name>
</gene>
<dbReference type="RefSeq" id="WP_147275783.1">
    <property type="nucleotide sequence ID" value="NZ_QASA01000001.1"/>
</dbReference>
<evidence type="ECO:0008006" key="4">
    <source>
        <dbReference type="Google" id="ProtNLM"/>
    </source>
</evidence>
<evidence type="ECO:0000313" key="3">
    <source>
        <dbReference type="Proteomes" id="UP000253919"/>
    </source>
</evidence>
<feature type="region of interest" description="Disordered" evidence="1">
    <location>
        <begin position="121"/>
        <end position="148"/>
    </location>
</feature>
<protein>
    <recommendedName>
        <fullName evidence="4">Outer membrane protein beta-barrel domain-containing protein</fullName>
    </recommendedName>
</protein>
<dbReference type="AlphaFoldDB" id="A0A369QTC7"/>
<evidence type="ECO:0000256" key="1">
    <source>
        <dbReference type="SAM" id="MobiDB-lite"/>
    </source>
</evidence>
<keyword evidence="3" id="KW-1185">Reference proteome</keyword>
<comment type="caution">
    <text evidence="2">The sequence shown here is derived from an EMBL/GenBank/DDBJ whole genome shotgun (WGS) entry which is preliminary data.</text>
</comment>
<proteinExistence type="predicted"/>
<sequence length="464" mass="50994">MNSRNMPEEEELDHMFRQAADSFEPEFDPAAWRQMEQKLDESSRPPAVFGKWARRSLLALLLLVSGWLVYHFAAPESETGSVQNKNIRADIPPVAGTPAQIAPDKRSLSNQESLRAEKLAGKAPTTHLPAAQEQADQPTRLLRRLNSPSFTAARKREVVARSGAQTKLNALPLPETVNTNPAEISENLKNDIAPAKDSTQAIPGNEVITPIDPDAATVTTISPVDSTTKQAELKEAIPENKVAALDSAINKPMATADSARQKVPVTFLSKVSLNLVFGPDFSTVGFVRPEKASTNVGVLLSYSFNRRWAISTGVVRAKKVYGAKPEDYHPGTNYWPVGAHLPDDINAVCKVLDIPLNVRYAVVALPRQTIYVQTGLSSYVMLHEDYRYDYSNYGKPYSKHWIVSNQNRHFFQVLNLSVGYSKQIKPGISVGAEPFVKIPLAGIGAGKVNLTSLGAFFSVGYRFR</sequence>
<accession>A0A369QTC7</accession>
<feature type="region of interest" description="Disordered" evidence="1">
    <location>
        <begin position="1"/>
        <end position="20"/>
    </location>
</feature>
<dbReference type="EMBL" id="QASA01000001">
    <property type="protein sequence ID" value="RDC66447.1"/>
    <property type="molecule type" value="Genomic_DNA"/>
</dbReference>
<evidence type="ECO:0000313" key="2">
    <source>
        <dbReference type="EMBL" id="RDC66447.1"/>
    </source>
</evidence>
<organism evidence="2 3">
    <name type="scientific">Adhaeribacter pallidiroseus</name>
    <dbReference type="NCBI Taxonomy" id="2072847"/>
    <lineage>
        <taxon>Bacteria</taxon>
        <taxon>Pseudomonadati</taxon>
        <taxon>Bacteroidota</taxon>
        <taxon>Cytophagia</taxon>
        <taxon>Cytophagales</taxon>
        <taxon>Hymenobacteraceae</taxon>
        <taxon>Adhaeribacter</taxon>
    </lineage>
</organism>
<dbReference type="OrthoDB" id="1523584at2"/>